<name>A0ABP3D6Z1_9GAMM</name>
<feature type="transmembrane region" description="Helical" evidence="2">
    <location>
        <begin position="109"/>
        <end position="128"/>
    </location>
</feature>
<dbReference type="CDD" id="cd04458">
    <property type="entry name" value="CSP_CDS"/>
    <property type="match status" value="1"/>
</dbReference>
<dbReference type="InterPro" id="IPR002059">
    <property type="entry name" value="CSP_DNA-bd"/>
</dbReference>
<dbReference type="PROSITE" id="PS51857">
    <property type="entry name" value="CSD_2"/>
    <property type="match status" value="1"/>
</dbReference>
<dbReference type="InterPro" id="IPR010718">
    <property type="entry name" value="DUF1294"/>
</dbReference>
<dbReference type="Pfam" id="PF00313">
    <property type="entry name" value="CSD"/>
    <property type="match status" value="1"/>
</dbReference>
<dbReference type="Gene3D" id="2.40.50.140">
    <property type="entry name" value="Nucleic acid-binding proteins"/>
    <property type="match status" value="1"/>
</dbReference>
<dbReference type="PANTHER" id="PTHR12962">
    <property type="entry name" value="CALCIUM-REGULATED HEAT STABLE PROTEIN CRHSP-24-RELATED"/>
    <property type="match status" value="1"/>
</dbReference>
<evidence type="ECO:0000256" key="2">
    <source>
        <dbReference type="SAM" id="Phobius"/>
    </source>
</evidence>
<feature type="transmembrane region" description="Helical" evidence="2">
    <location>
        <begin position="85"/>
        <end position="103"/>
    </location>
</feature>
<reference evidence="5" key="1">
    <citation type="journal article" date="2019" name="Int. J. Syst. Evol. Microbiol.">
        <title>The Global Catalogue of Microorganisms (GCM) 10K type strain sequencing project: providing services to taxonomists for standard genome sequencing and annotation.</title>
        <authorList>
            <consortium name="The Broad Institute Genomics Platform"/>
            <consortium name="The Broad Institute Genome Sequencing Center for Infectious Disease"/>
            <person name="Wu L."/>
            <person name="Ma J."/>
        </authorList>
    </citation>
    <scope>NUCLEOTIDE SEQUENCE [LARGE SCALE GENOMIC DNA]</scope>
    <source>
        <strain evidence="5">JCM 6886</strain>
    </source>
</reference>
<accession>A0ABP3D6Z1</accession>
<proteinExistence type="predicted"/>
<keyword evidence="2" id="KW-0472">Membrane</keyword>
<keyword evidence="1" id="KW-0597">Phosphoprotein</keyword>
<feature type="transmembrane region" description="Helical" evidence="2">
    <location>
        <begin position="172"/>
        <end position="191"/>
    </location>
</feature>
<evidence type="ECO:0000259" key="3">
    <source>
        <dbReference type="PROSITE" id="PS51857"/>
    </source>
</evidence>
<dbReference type="RefSeq" id="WP_286304106.1">
    <property type="nucleotide sequence ID" value="NZ_AP027741.1"/>
</dbReference>
<dbReference type="EMBL" id="BAAADG010000005">
    <property type="protein sequence ID" value="GAA0224155.1"/>
    <property type="molecule type" value="Genomic_DNA"/>
</dbReference>
<keyword evidence="2" id="KW-1133">Transmembrane helix</keyword>
<dbReference type="Proteomes" id="UP001501476">
    <property type="component" value="Unassembled WGS sequence"/>
</dbReference>
<organism evidence="4 5">
    <name type="scientific">Methylophaga marina</name>
    <dbReference type="NCBI Taxonomy" id="45495"/>
    <lineage>
        <taxon>Bacteria</taxon>
        <taxon>Pseudomonadati</taxon>
        <taxon>Pseudomonadota</taxon>
        <taxon>Gammaproteobacteria</taxon>
        <taxon>Thiotrichales</taxon>
        <taxon>Piscirickettsiaceae</taxon>
        <taxon>Methylophaga</taxon>
    </lineage>
</organism>
<sequence length="205" mass="23043">MQFQGKISNWNDDKGFGFVEPNGGGERAFVHIKAFNPRTRRPINGDVIIYDLLQDKDKRYRAENIRFARDSRQKNKPQASKKNRSFGGVLILLFSIGLVISVLTGKLPLAIPLVYLVMSVITFIAYAIDKSAAENGRWRTQENTLHLLALVGGWPGAILGQMLLRHKSKKKAFRMVFWLTVILNVAGLFWLHTSSGSVFLQSLGV</sequence>
<protein>
    <submittedName>
        <fullName evidence="4">Cold shock and DUF1294 domain-containing protein</fullName>
    </submittedName>
</protein>
<dbReference type="InterPro" id="IPR052069">
    <property type="entry name" value="Ca-reg_mRNA-binding_domain"/>
</dbReference>
<dbReference type="InterPro" id="IPR011129">
    <property type="entry name" value="CSD"/>
</dbReference>
<feature type="domain" description="CSD" evidence="3">
    <location>
        <begin position="2"/>
        <end position="67"/>
    </location>
</feature>
<keyword evidence="2" id="KW-0812">Transmembrane</keyword>
<keyword evidence="5" id="KW-1185">Reference proteome</keyword>
<dbReference type="SUPFAM" id="SSF50249">
    <property type="entry name" value="Nucleic acid-binding proteins"/>
    <property type="match status" value="1"/>
</dbReference>
<comment type="caution">
    <text evidence="4">The sequence shown here is derived from an EMBL/GenBank/DDBJ whole genome shotgun (WGS) entry which is preliminary data.</text>
</comment>
<dbReference type="SMART" id="SM00357">
    <property type="entry name" value="CSP"/>
    <property type="match status" value="1"/>
</dbReference>
<dbReference type="Pfam" id="PF06961">
    <property type="entry name" value="DUF1294"/>
    <property type="match status" value="1"/>
</dbReference>
<evidence type="ECO:0000256" key="1">
    <source>
        <dbReference type="ARBA" id="ARBA00022553"/>
    </source>
</evidence>
<gene>
    <name evidence="4" type="ORF">GCM10008964_14760</name>
</gene>
<evidence type="ECO:0000313" key="5">
    <source>
        <dbReference type="Proteomes" id="UP001501476"/>
    </source>
</evidence>
<dbReference type="InterPro" id="IPR012340">
    <property type="entry name" value="NA-bd_OB-fold"/>
</dbReference>
<dbReference type="PANTHER" id="PTHR12962:SF1">
    <property type="entry name" value="COLD SHOCK DOMAIN-CONTAINING PROTEIN CG9705"/>
    <property type="match status" value="1"/>
</dbReference>
<evidence type="ECO:0000313" key="4">
    <source>
        <dbReference type="EMBL" id="GAA0224155.1"/>
    </source>
</evidence>